<dbReference type="Proteomes" id="UP000001312">
    <property type="component" value="Unassembled WGS sequence"/>
</dbReference>
<sequence length="84" mass="9676">MCSEKPDNESVSSPDRFRQLRAKIPVPLTTDILSDNALAIIASSQKYEYGEERWHDEKVKDQARNPQFMAVRIRGMYTSDSIDK</sequence>
<dbReference type="HOGENOM" id="CLU_2528831_0_0_1"/>
<reference evidence="2" key="1">
    <citation type="journal article" date="2011" name="PLoS Genet.">
        <title>Genomic analysis of the necrotrophic fungal pathogens Sclerotinia sclerotiorum and Botrytis cinerea.</title>
        <authorList>
            <person name="Amselem J."/>
            <person name="Cuomo C.A."/>
            <person name="van Kan J.A."/>
            <person name="Viaud M."/>
            <person name="Benito E.P."/>
            <person name="Couloux A."/>
            <person name="Coutinho P.M."/>
            <person name="de Vries R.P."/>
            <person name="Dyer P.S."/>
            <person name="Fillinger S."/>
            <person name="Fournier E."/>
            <person name="Gout L."/>
            <person name="Hahn M."/>
            <person name="Kohn L."/>
            <person name="Lapalu N."/>
            <person name="Plummer K.M."/>
            <person name="Pradier J.M."/>
            <person name="Quevillon E."/>
            <person name="Sharon A."/>
            <person name="Simon A."/>
            <person name="ten Have A."/>
            <person name="Tudzynski B."/>
            <person name="Tudzynski P."/>
            <person name="Wincker P."/>
            <person name="Andrew M."/>
            <person name="Anthouard V."/>
            <person name="Beever R.E."/>
            <person name="Beffa R."/>
            <person name="Benoit I."/>
            <person name="Bouzid O."/>
            <person name="Brault B."/>
            <person name="Chen Z."/>
            <person name="Choquer M."/>
            <person name="Collemare J."/>
            <person name="Cotton P."/>
            <person name="Danchin E.G."/>
            <person name="Da Silva C."/>
            <person name="Gautier A."/>
            <person name="Giraud C."/>
            <person name="Giraud T."/>
            <person name="Gonzalez C."/>
            <person name="Grossetete S."/>
            <person name="Guldener U."/>
            <person name="Henrissat B."/>
            <person name="Howlett B.J."/>
            <person name="Kodira C."/>
            <person name="Kretschmer M."/>
            <person name="Lappartient A."/>
            <person name="Leroch M."/>
            <person name="Levis C."/>
            <person name="Mauceli E."/>
            <person name="Neuveglise C."/>
            <person name="Oeser B."/>
            <person name="Pearson M."/>
            <person name="Poulain J."/>
            <person name="Poussereau N."/>
            <person name="Quesneville H."/>
            <person name="Rascle C."/>
            <person name="Schumacher J."/>
            <person name="Segurens B."/>
            <person name="Sexton A."/>
            <person name="Silva E."/>
            <person name="Sirven C."/>
            <person name="Soanes D.M."/>
            <person name="Talbot N.J."/>
            <person name="Templeton M."/>
            <person name="Yandava C."/>
            <person name="Yarden O."/>
            <person name="Zeng Q."/>
            <person name="Rollins J.A."/>
            <person name="Lebrun M.H."/>
            <person name="Dickman M."/>
        </authorList>
    </citation>
    <scope>NUCLEOTIDE SEQUENCE [LARGE SCALE GENOMIC DNA]</scope>
    <source>
        <strain evidence="2">ATCC 18683 / 1980 / Ss-1</strain>
    </source>
</reference>
<dbReference type="EMBL" id="CH476626">
    <property type="protein sequence ID" value="EDO02933.1"/>
    <property type="molecule type" value="Genomic_DNA"/>
</dbReference>
<evidence type="ECO:0000313" key="2">
    <source>
        <dbReference type="Proteomes" id="UP000001312"/>
    </source>
</evidence>
<dbReference type="AlphaFoldDB" id="A7EJB7"/>
<dbReference type="GeneID" id="5490351"/>
<evidence type="ECO:0000313" key="1">
    <source>
        <dbReference type="EMBL" id="EDO02933.1"/>
    </source>
</evidence>
<dbReference type="RefSeq" id="XP_001593982.1">
    <property type="nucleotide sequence ID" value="XM_001593932.1"/>
</dbReference>
<accession>A7EJB7</accession>
<name>A7EJB7_SCLS1</name>
<dbReference type="InParanoid" id="A7EJB7"/>
<gene>
    <name evidence="1" type="ORF">SS1G_05410</name>
</gene>
<dbReference type="KEGG" id="ssl:SS1G_05410"/>
<proteinExistence type="predicted"/>
<organism evidence="1 2">
    <name type="scientific">Sclerotinia sclerotiorum (strain ATCC 18683 / 1980 / Ss-1)</name>
    <name type="common">White mold</name>
    <name type="synonym">Whetzelinia sclerotiorum</name>
    <dbReference type="NCBI Taxonomy" id="665079"/>
    <lineage>
        <taxon>Eukaryota</taxon>
        <taxon>Fungi</taxon>
        <taxon>Dikarya</taxon>
        <taxon>Ascomycota</taxon>
        <taxon>Pezizomycotina</taxon>
        <taxon>Leotiomycetes</taxon>
        <taxon>Helotiales</taxon>
        <taxon>Sclerotiniaceae</taxon>
        <taxon>Sclerotinia</taxon>
    </lineage>
</organism>
<keyword evidence="2" id="KW-1185">Reference proteome</keyword>
<protein>
    <submittedName>
        <fullName evidence="1">Uncharacterized protein</fullName>
    </submittedName>
</protein>